<feature type="region of interest" description="Disordered" evidence="1">
    <location>
        <begin position="161"/>
        <end position="195"/>
    </location>
</feature>
<name>A0A1I7YNY9_9BILA</name>
<dbReference type="Proteomes" id="UP000095287">
    <property type="component" value="Unplaced"/>
</dbReference>
<keyword evidence="2" id="KW-1185">Reference proteome</keyword>
<dbReference type="AlphaFoldDB" id="A0A1I7YNY9"/>
<evidence type="ECO:0000313" key="2">
    <source>
        <dbReference type="Proteomes" id="UP000095287"/>
    </source>
</evidence>
<dbReference type="WBParaSite" id="L893_g18013.t1">
    <property type="protein sequence ID" value="L893_g18013.t1"/>
    <property type="gene ID" value="L893_g18013"/>
</dbReference>
<evidence type="ECO:0000313" key="3">
    <source>
        <dbReference type="WBParaSite" id="L893_g18013.t1"/>
    </source>
</evidence>
<evidence type="ECO:0000256" key="1">
    <source>
        <dbReference type="SAM" id="MobiDB-lite"/>
    </source>
</evidence>
<proteinExistence type="predicted"/>
<accession>A0A1I7YNY9</accession>
<sequence length="195" mass="21578">MSLVVDLPALFAKNLVAVSVGGASSLTKAEKEELMDGAMGLVFLLDTFRQRNDTSRTTIVNLRCSPERRAGSRDALSENLQEKEDEEKDVHCGMLKSHRNALDAFASWRLRSLQPVTDDDLQRVVNASILFGFSTEAAIAAADSYRDFLAALHSTRFTKTFVTGSNGMPPKGTGTEEKKSERKRTKCQKSERAKY</sequence>
<protein>
    <submittedName>
        <fullName evidence="3">Uncharacterized protein</fullName>
    </submittedName>
</protein>
<organism evidence="2 3">
    <name type="scientific">Steinernema glaseri</name>
    <dbReference type="NCBI Taxonomy" id="37863"/>
    <lineage>
        <taxon>Eukaryota</taxon>
        <taxon>Metazoa</taxon>
        <taxon>Ecdysozoa</taxon>
        <taxon>Nematoda</taxon>
        <taxon>Chromadorea</taxon>
        <taxon>Rhabditida</taxon>
        <taxon>Tylenchina</taxon>
        <taxon>Panagrolaimomorpha</taxon>
        <taxon>Strongyloidoidea</taxon>
        <taxon>Steinernematidae</taxon>
        <taxon>Steinernema</taxon>
    </lineage>
</organism>
<reference evidence="3" key="1">
    <citation type="submission" date="2016-11" db="UniProtKB">
        <authorList>
            <consortium name="WormBaseParasite"/>
        </authorList>
    </citation>
    <scope>IDENTIFICATION</scope>
</reference>